<gene>
    <name evidence="3" type="ORF">ODALV1_LOCUS1397</name>
</gene>
<accession>A0ABP1PNI3</accession>
<feature type="domain" description="TFIIE beta" evidence="2">
    <location>
        <begin position="34"/>
        <end position="118"/>
    </location>
</feature>
<proteinExistence type="predicted"/>
<dbReference type="Proteomes" id="UP001642540">
    <property type="component" value="Unassembled WGS sequence"/>
</dbReference>
<feature type="region of interest" description="Disordered" evidence="1">
    <location>
        <begin position="230"/>
        <end position="266"/>
    </location>
</feature>
<comment type="caution">
    <text evidence="3">The sequence shown here is derived from an EMBL/GenBank/DDBJ whole genome shotgun (WGS) entry which is preliminary data.</text>
</comment>
<sequence length="295" mass="34428">MRRMGQPPSMKSQPLLGGSNNGLVKWALSQSRSRNLQLATGGRYKYFMLSKIIEYLKTQFLECRDCRFTLEELLGLTYESDVSDEIKQWLENDAFENSSRIRKCSNGKYTYQPPLTCKSEKTLLMILKLRHQNGVGGLLYSLVEDSMPLAHRFVSNLVDAKKILQITRNDKAQVLFYKNQEPELDALDMDARVVDLWRKVDVANKEMSHIKMYLKKQHLKVFDDEAIDKRDLPPDMERQGQSTMSRRGRKRKIQPNPMPIPKRPRRVRKLRDNAHVEDQIDLNLTAFGEETHFPR</sequence>
<evidence type="ECO:0000256" key="1">
    <source>
        <dbReference type="SAM" id="MobiDB-lite"/>
    </source>
</evidence>
<dbReference type="PANTHER" id="PTHR12716:SF8">
    <property type="entry name" value="TRANSCRIPTION INITIATION FACTOR IIE SUBUNIT BETA"/>
    <property type="match status" value="1"/>
</dbReference>
<dbReference type="InterPro" id="IPR016656">
    <property type="entry name" value="TFIIE-bsu"/>
</dbReference>
<dbReference type="EMBL" id="CAXLJM020000004">
    <property type="protein sequence ID" value="CAL8070742.1"/>
    <property type="molecule type" value="Genomic_DNA"/>
</dbReference>
<protein>
    <recommendedName>
        <fullName evidence="2">TFIIE beta domain-containing protein</fullName>
    </recommendedName>
</protein>
<evidence type="ECO:0000259" key="2">
    <source>
        <dbReference type="PROSITE" id="PS51351"/>
    </source>
</evidence>
<name>A0ABP1PNI3_9HEXA</name>
<dbReference type="SUPFAM" id="SSF46785">
    <property type="entry name" value="Winged helix' DNA-binding domain"/>
    <property type="match status" value="1"/>
</dbReference>
<dbReference type="PANTHER" id="PTHR12716">
    <property type="entry name" value="TRANSCRIPTION INITIATION FACTOR IIE, BETA SUBUNIT"/>
    <property type="match status" value="1"/>
</dbReference>
<dbReference type="InterPro" id="IPR003166">
    <property type="entry name" value="TFIIE_bsu_DNA-bd"/>
</dbReference>
<dbReference type="PROSITE" id="PS51351">
    <property type="entry name" value="TFIIE_BETA_C"/>
    <property type="match status" value="1"/>
</dbReference>
<dbReference type="Gene3D" id="1.10.10.10">
    <property type="entry name" value="Winged helix-like DNA-binding domain superfamily/Winged helix DNA-binding domain"/>
    <property type="match status" value="1"/>
</dbReference>
<evidence type="ECO:0000313" key="4">
    <source>
        <dbReference type="Proteomes" id="UP001642540"/>
    </source>
</evidence>
<reference evidence="3 4" key="1">
    <citation type="submission" date="2024-08" db="EMBL/GenBank/DDBJ databases">
        <authorList>
            <person name="Cucini C."/>
            <person name="Frati F."/>
        </authorList>
    </citation>
    <scope>NUCLEOTIDE SEQUENCE [LARGE SCALE GENOMIC DNA]</scope>
</reference>
<evidence type="ECO:0000313" key="3">
    <source>
        <dbReference type="EMBL" id="CAL8070742.1"/>
    </source>
</evidence>
<organism evidence="3 4">
    <name type="scientific">Orchesella dallaii</name>
    <dbReference type="NCBI Taxonomy" id="48710"/>
    <lineage>
        <taxon>Eukaryota</taxon>
        <taxon>Metazoa</taxon>
        <taxon>Ecdysozoa</taxon>
        <taxon>Arthropoda</taxon>
        <taxon>Hexapoda</taxon>
        <taxon>Collembola</taxon>
        <taxon>Entomobryomorpha</taxon>
        <taxon>Entomobryoidea</taxon>
        <taxon>Orchesellidae</taxon>
        <taxon>Orchesellinae</taxon>
        <taxon>Orchesella</taxon>
    </lineage>
</organism>
<dbReference type="InterPro" id="IPR036390">
    <property type="entry name" value="WH_DNA-bd_sf"/>
</dbReference>
<keyword evidence="4" id="KW-1185">Reference proteome</keyword>
<dbReference type="InterPro" id="IPR036388">
    <property type="entry name" value="WH-like_DNA-bd_sf"/>
</dbReference>